<feature type="domain" description="HTH tetR-type" evidence="5">
    <location>
        <begin position="27"/>
        <end position="87"/>
    </location>
</feature>
<dbReference type="PRINTS" id="PR00455">
    <property type="entry name" value="HTHTETR"/>
</dbReference>
<organism evidence="6 7">
    <name type="scientific">Nocardia macrotermitis</name>
    <dbReference type="NCBI Taxonomy" id="2585198"/>
    <lineage>
        <taxon>Bacteria</taxon>
        <taxon>Bacillati</taxon>
        <taxon>Actinomycetota</taxon>
        <taxon>Actinomycetes</taxon>
        <taxon>Mycobacteriales</taxon>
        <taxon>Nocardiaceae</taxon>
        <taxon>Nocardia</taxon>
    </lineage>
</organism>
<accession>A0A7K0DCC0</accession>
<dbReference type="InterPro" id="IPR036271">
    <property type="entry name" value="Tet_transcr_reg_TetR-rel_C_sf"/>
</dbReference>
<keyword evidence="3" id="KW-0804">Transcription</keyword>
<dbReference type="AlphaFoldDB" id="A0A7K0DCC0"/>
<dbReference type="GO" id="GO:0000976">
    <property type="term" value="F:transcription cis-regulatory region binding"/>
    <property type="evidence" value="ECO:0007669"/>
    <property type="project" value="TreeGrafter"/>
</dbReference>
<dbReference type="SUPFAM" id="SSF48498">
    <property type="entry name" value="Tetracyclin repressor-like, C-terminal domain"/>
    <property type="match status" value="1"/>
</dbReference>
<dbReference type="EMBL" id="WEGK01000018">
    <property type="protein sequence ID" value="MQY23318.1"/>
    <property type="molecule type" value="Genomic_DNA"/>
</dbReference>
<protein>
    <recommendedName>
        <fullName evidence="5">HTH tetR-type domain-containing protein</fullName>
    </recommendedName>
</protein>
<feature type="DNA-binding region" description="H-T-H motif" evidence="4">
    <location>
        <begin position="50"/>
        <end position="69"/>
    </location>
</feature>
<evidence type="ECO:0000256" key="3">
    <source>
        <dbReference type="ARBA" id="ARBA00023163"/>
    </source>
</evidence>
<sequence>MAERRIPDDLARLWRLPLGTRLGRPAELDVDTVVRTAIDLADRTGLSGATLPKIAAALGVTPMSLYRHIGSKDELIALMSDAAFGPPLEPIPDDEPWRPALRRWARNQFAVFERHPWLVQIPISGPPRGPNAVGWMDAGLRALRTTDADWGAKIGVITVLSGYVRQGFLMANQLDTARREADLDESRALRIYSRELTQLVDPNRFPDVAELLAAGLFESVPPPDTADEDFTFGLELILDGIAGVLEGGETTAHSRPPPRKD</sequence>
<evidence type="ECO:0000256" key="4">
    <source>
        <dbReference type="PROSITE-ProRule" id="PRU00335"/>
    </source>
</evidence>
<dbReference type="GO" id="GO:0045892">
    <property type="term" value="P:negative regulation of DNA-templated transcription"/>
    <property type="evidence" value="ECO:0007669"/>
    <property type="project" value="InterPro"/>
</dbReference>
<dbReference type="GO" id="GO:0003700">
    <property type="term" value="F:DNA-binding transcription factor activity"/>
    <property type="evidence" value="ECO:0007669"/>
    <property type="project" value="TreeGrafter"/>
</dbReference>
<keyword evidence="1" id="KW-0805">Transcription regulation</keyword>
<dbReference type="InterPro" id="IPR050109">
    <property type="entry name" value="HTH-type_TetR-like_transc_reg"/>
</dbReference>
<dbReference type="InterPro" id="IPR004111">
    <property type="entry name" value="Repressor_TetR_C"/>
</dbReference>
<dbReference type="PANTHER" id="PTHR30055">
    <property type="entry name" value="HTH-TYPE TRANSCRIPTIONAL REGULATOR RUTR"/>
    <property type="match status" value="1"/>
</dbReference>
<evidence type="ECO:0000313" key="7">
    <source>
        <dbReference type="Proteomes" id="UP000438448"/>
    </source>
</evidence>
<comment type="caution">
    <text evidence="6">The sequence shown here is derived from an EMBL/GenBank/DDBJ whole genome shotgun (WGS) entry which is preliminary data.</text>
</comment>
<dbReference type="Proteomes" id="UP000438448">
    <property type="component" value="Unassembled WGS sequence"/>
</dbReference>
<dbReference type="RefSeq" id="WP_153415075.1">
    <property type="nucleotide sequence ID" value="NZ_WEGK01000018.1"/>
</dbReference>
<dbReference type="PROSITE" id="PS50977">
    <property type="entry name" value="HTH_TETR_2"/>
    <property type="match status" value="1"/>
</dbReference>
<gene>
    <name evidence="6" type="ORF">NRB20_64460</name>
</gene>
<dbReference type="Gene3D" id="1.10.10.60">
    <property type="entry name" value="Homeodomain-like"/>
    <property type="match status" value="1"/>
</dbReference>
<dbReference type="PANTHER" id="PTHR30055:SF151">
    <property type="entry name" value="TRANSCRIPTIONAL REGULATORY PROTEIN"/>
    <property type="match status" value="1"/>
</dbReference>
<keyword evidence="2 4" id="KW-0238">DNA-binding</keyword>
<keyword evidence="7" id="KW-1185">Reference proteome</keyword>
<evidence type="ECO:0000256" key="2">
    <source>
        <dbReference type="ARBA" id="ARBA00023125"/>
    </source>
</evidence>
<proteinExistence type="predicted"/>
<dbReference type="Gene3D" id="1.10.357.10">
    <property type="entry name" value="Tetracycline Repressor, domain 2"/>
    <property type="match status" value="1"/>
</dbReference>
<dbReference type="InterPro" id="IPR009057">
    <property type="entry name" value="Homeodomain-like_sf"/>
</dbReference>
<evidence type="ECO:0000259" key="5">
    <source>
        <dbReference type="PROSITE" id="PS50977"/>
    </source>
</evidence>
<evidence type="ECO:0000256" key="1">
    <source>
        <dbReference type="ARBA" id="ARBA00023015"/>
    </source>
</evidence>
<name>A0A7K0DCC0_9NOCA</name>
<dbReference type="SUPFAM" id="SSF46689">
    <property type="entry name" value="Homeodomain-like"/>
    <property type="match status" value="1"/>
</dbReference>
<dbReference type="Pfam" id="PF02909">
    <property type="entry name" value="TetR_C_1"/>
    <property type="match status" value="1"/>
</dbReference>
<dbReference type="OrthoDB" id="3614211at2"/>
<evidence type="ECO:0000313" key="6">
    <source>
        <dbReference type="EMBL" id="MQY23318.1"/>
    </source>
</evidence>
<reference evidence="6 7" key="1">
    <citation type="submission" date="2019-10" db="EMBL/GenBank/DDBJ databases">
        <title>Nocardia macrotermitis sp. nov. and Nocardia aurantia sp. nov., isolated from the gut of fungus growing-termite Macrotermes natalensis.</title>
        <authorList>
            <person name="Benndorf R."/>
            <person name="Schwitalla J."/>
            <person name="Martin K."/>
            <person name="De Beer W."/>
            <person name="Kaster A.-K."/>
            <person name="Vollmers J."/>
            <person name="Poulsen M."/>
            <person name="Beemelmanns C."/>
        </authorList>
    </citation>
    <scope>NUCLEOTIDE SEQUENCE [LARGE SCALE GENOMIC DNA]</scope>
    <source>
        <strain evidence="6 7">RB20</strain>
    </source>
</reference>
<dbReference type="Pfam" id="PF00440">
    <property type="entry name" value="TetR_N"/>
    <property type="match status" value="1"/>
</dbReference>
<dbReference type="InterPro" id="IPR001647">
    <property type="entry name" value="HTH_TetR"/>
</dbReference>